<dbReference type="Proteomes" id="UP001204772">
    <property type="component" value="Unassembled WGS sequence"/>
</dbReference>
<comment type="caution">
    <text evidence="1">The sequence shown here is derived from an EMBL/GenBank/DDBJ whole genome shotgun (WGS) entry which is preliminary data.</text>
</comment>
<evidence type="ECO:0000313" key="1">
    <source>
        <dbReference type="EMBL" id="MCP1384814.1"/>
    </source>
</evidence>
<dbReference type="RefSeq" id="WP_253530677.1">
    <property type="nucleotide sequence ID" value="NZ_JAMZEL010000009.1"/>
</dbReference>
<gene>
    <name evidence="1" type="ORF">NCI00_20430</name>
</gene>
<dbReference type="EMBL" id="JAMZEL010000009">
    <property type="protein sequence ID" value="MCP1384814.1"/>
    <property type="molecule type" value="Genomic_DNA"/>
</dbReference>
<evidence type="ECO:0000313" key="2">
    <source>
        <dbReference type="Proteomes" id="UP001204772"/>
    </source>
</evidence>
<reference evidence="1 2" key="1">
    <citation type="submission" date="2022-06" db="EMBL/GenBank/DDBJ databases">
        <title>Runella sp. S5 genome sequencing.</title>
        <authorList>
            <person name="Park S."/>
        </authorList>
    </citation>
    <scope>NUCLEOTIDE SEQUENCE [LARGE SCALE GENOMIC DNA]</scope>
    <source>
        <strain evidence="1 2">S5</strain>
    </source>
</reference>
<proteinExistence type="predicted"/>
<organism evidence="1 2">
    <name type="scientific">Runella salmonicolor</name>
    <dbReference type="NCBI Taxonomy" id="2950278"/>
    <lineage>
        <taxon>Bacteria</taxon>
        <taxon>Pseudomonadati</taxon>
        <taxon>Bacteroidota</taxon>
        <taxon>Cytophagia</taxon>
        <taxon>Cytophagales</taxon>
        <taxon>Spirosomataceae</taxon>
        <taxon>Runella</taxon>
    </lineage>
</organism>
<sequence length="320" mass="36872">MKVNNINNYVGEVDLFIFSSGFERRSTKLGESLNDLQLKQSYVFHLDETYKISYENIIIVKKNIPKTEIVVYPKNNPLETFSIYNGIISKFIENNFKNDKLKVVIDITTFTREVMLILIKVLSNKSVSRKLNVLLVYTPAKSYSESKESLWLTKGVRDIRSVVGYSGLHSPSKKLLLIVLTGFEEERTERIIESFEPFKLILGKPSQKHSINSELNIISNQKFDLIKDKFKRILLEEFEFSCQNIGNTKDIISQIHNKYRNEYNIVISPLNNKVSTIAVGIAGLENQDIQICYASANQYNIDTPHEACNYFLCFNLSRLL</sequence>
<accession>A0ABT1FSS5</accession>
<keyword evidence="2" id="KW-1185">Reference proteome</keyword>
<name>A0ABT1FSS5_9BACT</name>
<protein>
    <submittedName>
        <fullName evidence="1">Uncharacterized protein</fullName>
    </submittedName>
</protein>